<evidence type="ECO:0000313" key="3">
    <source>
        <dbReference type="EMBL" id="TQJ12702.1"/>
    </source>
</evidence>
<sequence length="176" mass="18297">MGSPRSPTTGLPTPVRRAADPTFATTGSRPLVVTVGSIGLRSTVRPVGVDQDGLMQIPTDVTTAGWYRHGSSPGEGAGATVLAAHVDTATSGKGPWAALTRVRIGSEVVVQTSAGAVRYRTTSVNRIRKSGLDTANLFSSTGPERLHLVTCGGRFDPSTGHYDQNVVVVAQRISTS</sequence>
<dbReference type="CDD" id="cd05829">
    <property type="entry name" value="Sortase_F"/>
    <property type="match status" value="1"/>
</dbReference>
<dbReference type="Proteomes" id="UP000320806">
    <property type="component" value="Unassembled WGS sequence"/>
</dbReference>
<gene>
    <name evidence="3" type="ORF">FB459_0064</name>
</gene>
<evidence type="ECO:0000256" key="1">
    <source>
        <dbReference type="ARBA" id="ARBA00022801"/>
    </source>
</evidence>
<organism evidence="3 4">
    <name type="scientific">Yimella lutea</name>
    <dbReference type="NCBI Taxonomy" id="587872"/>
    <lineage>
        <taxon>Bacteria</taxon>
        <taxon>Bacillati</taxon>
        <taxon>Actinomycetota</taxon>
        <taxon>Actinomycetes</taxon>
        <taxon>Micrococcales</taxon>
        <taxon>Dermacoccaceae</taxon>
        <taxon>Yimella</taxon>
    </lineage>
</organism>
<proteinExistence type="predicted"/>
<feature type="region of interest" description="Disordered" evidence="2">
    <location>
        <begin position="1"/>
        <end position="22"/>
    </location>
</feature>
<dbReference type="InterPro" id="IPR005754">
    <property type="entry name" value="Sortase"/>
</dbReference>
<dbReference type="Gene3D" id="2.40.260.10">
    <property type="entry name" value="Sortase"/>
    <property type="match status" value="1"/>
</dbReference>
<dbReference type="SUPFAM" id="SSF63817">
    <property type="entry name" value="Sortase"/>
    <property type="match status" value="1"/>
</dbReference>
<comment type="caution">
    <text evidence="3">The sequence shown here is derived from an EMBL/GenBank/DDBJ whole genome shotgun (WGS) entry which is preliminary data.</text>
</comment>
<keyword evidence="4" id="KW-1185">Reference proteome</keyword>
<dbReference type="EMBL" id="VFMO01000001">
    <property type="protein sequence ID" value="TQJ12702.1"/>
    <property type="molecule type" value="Genomic_DNA"/>
</dbReference>
<dbReference type="Pfam" id="PF04203">
    <property type="entry name" value="Sortase"/>
    <property type="match status" value="1"/>
</dbReference>
<evidence type="ECO:0000313" key="4">
    <source>
        <dbReference type="Proteomes" id="UP000320806"/>
    </source>
</evidence>
<dbReference type="InterPro" id="IPR042001">
    <property type="entry name" value="Sortase_F"/>
</dbReference>
<dbReference type="GO" id="GO:0016787">
    <property type="term" value="F:hydrolase activity"/>
    <property type="evidence" value="ECO:0007669"/>
    <property type="project" value="UniProtKB-KW"/>
</dbReference>
<evidence type="ECO:0000256" key="2">
    <source>
        <dbReference type="SAM" id="MobiDB-lite"/>
    </source>
</evidence>
<dbReference type="InterPro" id="IPR023365">
    <property type="entry name" value="Sortase_dom-sf"/>
</dbReference>
<name>A0A542EBI3_9MICO</name>
<feature type="compositionally biased region" description="Polar residues" evidence="2">
    <location>
        <begin position="1"/>
        <end position="11"/>
    </location>
</feature>
<accession>A0A542EBI3</accession>
<protein>
    <submittedName>
        <fullName evidence="3">LPXTG-site transpeptidase (Sortase) family protein</fullName>
    </submittedName>
</protein>
<keyword evidence="1" id="KW-0378">Hydrolase</keyword>
<dbReference type="AlphaFoldDB" id="A0A542EBI3"/>
<reference evidence="3 4" key="1">
    <citation type="submission" date="2019-06" db="EMBL/GenBank/DDBJ databases">
        <title>Sequencing the genomes of 1000 actinobacteria strains.</title>
        <authorList>
            <person name="Klenk H.-P."/>
        </authorList>
    </citation>
    <scope>NUCLEOTIDE SEQUENCE [LARGE SCALE GENOMIC DNA]</scope>
    <source>
        <strain evidence="3 4">DSM 19828</strain>
    </source>
</reference>